<gene>
    <name evidence="2" type="ORF">QV13_12135</name>
</gene>
<dbReference type="EMBL" id="MDEO01000032">
    <property type="protein sequence ID" value="OCX17504.1"/>
    <property type="molecule type" value="Genomic_DNA"/>
</dbReference>
<dbReference type="Proteomes" id="UP000094412">
    <property type="component" value="Unassembled WGS sequence"/>
</dbReference>
<name>A0A1C2DRX0_9HYPH</name>
<dbReference type="PANTHER" id="PTHR12302">
    <property type="entry name" value="EBNA2 BINDING PROTEIN P100"/>
    <property type="match status" value="1"/>
</dbReference>
<dbReference type="AlphaFoldDB" id="A0A1C2DRX0"/>
<keyword evidence="3" id="KW-1185">Reference proteome</keyword>
<dbReference type="PANTHER" id="PTHR12302:SF26">
    <property type="entry name" value="BLR1266 PROTEIN"/>
    <property type="match status" value="1"/>
</dbReference>
<dbReference type="InterPro" id="IPR016071">
    <property type="entry name" value="Staphylococal_nuclease_OB-fold"/>
</dbReference>
<feature type="domain" description="TNase-like" evidence="1">
    <location>
        <begin position="50"/>
        <end position="169"/>
    </location>
</feature>
<dbReference type="SMART" id="SM00318">
    <property type="entry name" value="SNc"/>
    <property type="match status" value="1"/>
</dbReference>
<dbReference type="STRING" id="1566387.QV13_12135"/>
<evidence type="ECO:0000259" key="1">
    <source>
        <dbReference type="PROSITE" id="PS50830"/>
    </source>
</evidence>
<dbReference type="Gene3D" id="2.40.50.90">
    <property type="match status" value="1"/>
</dbReference>
<sequence length="206" mass="22673">MSRTWSQRPGRRHFQPRPRGPWRKLLDYALAVILLGLLALVAARLDRVATKQESGAAIVNDGDTITLGAERIRLRGIDAPEYMQTCNKDGADYACGKLARQALVKLIGGQPVSCQGWQRDRYGRMLGDCTAGGVDLNAALVKAGWAIAFGDFEQEEAAARGARAGVWAGSFQEPRDWRRAHDGASEPQHGALASVGDWLREMLRFW</sequence>
<dbReference type="PROSITE" id="PS50830">
    <property type="entry name" value="TNASE_3"/>
    <property type="match status" value="1"/>
</dbReference>
<evidence type="ECO:0000313" key="3">
    <source>
        <dbReference type="Proteomes" id="UP000094412"/>
    </source>
</evidence>
<evidence type="ECO:0000313" key="2">
    <source>
        <dbReference type="EMBL" id="OCX17504.1"/>
    </source>
</evidence>
<reference evidence="2 3" key="1">
    <citation type="submission" date="2016-08" db="EMBL/GenBank/DDBJ databases">
        <title>Whole genome sequence of Mesorhizobium sp. strain UASWS1009 isolated from industrial sewage.</title>
        <authorList>
            <person name="Crovadore J."/>
            <person name="Calmin G."/>
            <person name="Chablais R."/>
            <person name="Cochard B."/>
            <person name="Lefort F."/>
        </authorList>
    </citation>
    <scope>NUCLEOTIDE SEQUENCE [LARGE SCALE GENOMIC DNA]</scope>
    <source>
        <strain evidence="2 3">UASWS1009</strain>
    </source>
</reference>
<accession>A0A1C2DRX0</accession>
<dbReference type="Pfam" id="PF00565">
    <property type="entry name" value="SNase"/>
    <property type="match status" value="1"/>
</dbReference>
<dbReference type="OrthoDB" id="9805504at2"/>
<protein>
    <submittedName>
        <fullName evidence="2">Nuclease</fullName>
    </submittedName>
</protein>
<dbReference type="InterPro" id="IPR035437">
    <property type="entry name" value="SNase_OB-fold_sf"/>
</dbReference>
<organism evidence="2 3">
    <name type="scientific">Mesorhizobium hungaricum</name>
    <dbReference type="NCBI Taxonomy" id="1566387"/>
    <lineage>
        <taxon>Bacteria</taxon>
        <taxon>Pseudomonadati</taxon>
        <taxon>Pseudomonadota</taxon>
        <taxon>Alphaproteobacteria</taxon>
        <taxon>Hyphomicrobiales</taxon>
        <taxon>Phyllobacteriaceae</taxon>
        <taxon>Mesorhizobium</taxon>
    </lineage>
</organism>
<dbReference type="RefSeq" id="WP_024925098.1">
    <property type="nucleotide sequence ID" value="NZ_MDEO01000032.1"/>
</dbReference>
<comment type="caution">
    <text evidence="2">The sequence shown here is derived from an EMBL/GenBank/DDBJ whole genome shotgun (WGS) entry which is preliminary data.</text>
</comment>
<proteinExistence type="predicted"/>
<dbReference type="SUPFAM" id="SSF50199">
    <property type="entry name" value="Staphylococcal nuclease"/>
    <property type="match status" value="1"/>
</dbReference>